<comment type="subcellular location">
    <subcellularLocation>
        <location evidence="1 10">Cell membrane</location>
        <topology evidence="1 10">Multi-pass membrane protein</topology>
    </subcellularLocation>
</comment>
<proteinExistence type="inferred from homology"/>
<keyword evidence="13" id="KW-1185">Reference proteome</keyword>
<dbReference type="GO" id="GO:0032870">
    <property type="term" value="P:cellular response to hormone stimulus"/>
    <property type="evidence" value="ECO:0007669"/>
    <property type="project" value="TreeGrafter"/>
</dbReference>
<dbReference type="GO" id="GO:0005000">
    <property type="term" value="F:vasopressin receptor activity"/>
    <property type="evidence" value="ECO:0007669"/>
    <property type="project" value="InterPro"/>
</dbReference>
<comment type="similarity">
    <text evidence="10">Belongs to the G-protein coupled receptor 1 family. Vasopressin/oxytocin receptor subfamily.</text>
</comment>
<feature type="domain" description="G-protein coupled receptors family 1 profile" evidence="11">
    <location>
        <begin position="86"/>
        <end position="358"/>
    </location>
</feature>
<accession>T1KNR7</accession>
<keyword evidence="4 10" id="KW-1133">Transmembrane helix</keyword>
<dbReference type="GO" id="GO:0042277">
    <property type="term" value="F:peptide binding"/>
    <property type="evidence" value="ECO:0007669"/>
    <property type="project" value="TreeGrafter"/>
</dbReference>
<dbReference type="Proteomes" id="UP000015104">
    <property type="component" value="Unassembled WGS sequence"/>
</dbReference>
<dbReference type="Gene3D" id="1.20.1070.10">
    <property type="entry name" value="Rhodopsin 7-helix transmembrane proteins"/>
    <property type="match status" value="1"/>
</dbReference>
<feature type="transmembrane region" description="Helical" evidence="10">
    <location>
        <begin position="236"/>
        <end position="258"/>
    </location>
</feature>
<feature type="transmembrane region" description="Helical" evidence="10">
    <location>
        <begin position="339"/>
        <end position="361"/>
    </location>
</feature>
<keyword evidence="7 10" id="KW-0675">Receptor</keyword>
<evidence type="ECO:0000256" key="3">
    <source>
        <dbReference type="ARBA" id="ARBA00022692"/>
    </source>
</evidence>
<dbReference type="PRINTS" id="PR00237">
    <property type="entry name" value="GPCRRHODOPSN"/>
</dbReference>
<dbReference type="InterPro" id="IPR017452">
    <property type="entry name" value="GPCR_Rhodpsn_7TM"/>
</dbReference>
<feature type="transmembrane region" description="Helical" evidence="10">
    <location>
        <begin position="144"/>
        <end position="165"/>
    </location>
</feature>
<dbReference type="eggNOG" id="KOG3656">
    <property type="taxonomic scope" value="Eukaryota"/>
</dbReference>
<evidence type="ECO:0000256" key="2">
    <source>
        <dbReference type="ARBA" id="ARBA00022475"/>
    </source>
</evidence>
<dbReference type="GO" id="GO:0005886">
    <property type="term" value="C:plasma membrane"/>
    <property type="evidence" value="ECO:0007669"/>
    <property type="project" value="UniProtKB-SubCell"/>
</dbReference>
<feature type="transmembrane region" description="Helical" evidence="10">
    <location>
        <begin position="73"/>
        <end position="97"/>
    </location>
</feature>
<dbReference type="EnsemblMetazoa" id="tetur16g01950.1">
    <property type="protein sequence ID" value="tetur16g01950.1"/>
    <property type="gene ID" value="tetur16g01950"/>
</dbReference>
<dbReference type="InterPro" id="IPR000276">
    <property type="entry name" value="GPCR_Rhodpsn"/>
</dbReference>
<protein>
    <recommendedName>
        <fullName evidence="11">G-protein coupled receptors family 1 profile domain-containing protein</fullName>
    </recommendedName>
</protein>
<evidence type="ECO:0000256" key="4">
    <source>
        <dbReference type="ARBA" id="ARBA00022989"/>
    </source>
</evidence>
<evidence type="ECO:0000256" key="5">
    <source>
        <dbReference type="ARBA" id="ARBA00023040"/>
    </source>
</evidence>
<dbReference type="AlphaFoldDB" id="T1KNR7"/>
<evidence type="ECO:0000256" key="9">
    <source>
        <dbReference type="ARBA" id="ARBA00023224"/>
    </source>
</evidence>
<dbReference type="CDD" id="cd15196">
    <property type="entry name" value="7tmA_Vasopressin_Oxytocin"/>
    <property type="match status" value="1"/>
</dbReference>
<dbReference type="PROSITE" id="PS00237">
    <property type="entry name" value="G_PROTEIN_RECEP_F1_1"/>
    <property type="match status" value="1"/>
</dbReference>
<dbReference type="PANTHER" id="PTHR24241">
    <property type="entry name" value="NEUROPEPTIDE RECEPTOR-RELATED G-PROTEIN COUPLED RECEPTOR"/>
    <property type="match status" value="1"/>
</dbReference>
<dbReference type="STRING" id="32264.T1KNR7"/>
<keyword evidence="2" id="KW-1003">Cell membrane</keyword>
<reference evidence="12" key="2">
    <citation type="submission" date="2015-06" db="UniProtKB">
        <authorList>
            <consortium name="EnsemblMetazoa"/>
        </authorList>
    </citation>
    <scope>IDENTIFICATION</scope>
</reference>
<keyword evidence="3 10" id="KW-0812">Transmembrane</keyword>
<evidence type="ECO:0000313" key="13">
    <source>
        <dbReference type="Proteomes" id="UP000015104"/>
    </source>
</evidence>
<dbReference type="InterPro" id="IPR001817">
    <property type="entry name" value="Vasoprsn_rcpt"/>
</dbReference>
<dbReference type="PRINTS" id="PR00896">
    <property type="entry name" value="VASOPRESSINR"/>
</dbReference>
<dbReference type="PANTHER" id="PTHR24241:SF161">
    <property type="entry name" value="G-PROTEIN COUPLED RECEPTORS FAMILY 1 PROFILE DOMAIN-CONTAINING PROTEIN"/>
    <property type="match status" value="1"/>
</dbReference>
<feature type="transmembrane region" description="Helical" evidence="10">
    <location>
        <begin position="186"/>
        <end position="208"/>
    </location>
</feature>
<keyword evidence="6 10" id="KW-0472">Membrane</keyword>
<sequence>MDLSSFGSLEFSTLSVFSTNETSSTLPSLVLPFDVNLTSSRYLKAVSTGSPSASSLSSSSAHSRDENLAILEIITLSAIFVMIVFGNTSVLLALILSRIKLRRMYFFLLHLSIADLITAFANVLPQLIWEITERFYGGNVLCKGIKYLQILGPYLSSFTLCATAIDRYRAICFPLESRSALNRSKLKVSIAWGLALICCLPQLFIFSYRQIPNSPGVYECWGTFIQPYGERLYVTWYALTSFFIPFVILIFTFSNICLELWRNGRRIKKANLTTSTRRTSSNNDQCTPRSHSTAYFSKAKIKTVKLTVTIIICYICCSSPFNVVQIWAYWAPGAQERPLITIAMLLPSLNSCVNPWIYLFFNRNLLSTLDKLFCYCSTNTNINAGNRSKTLDDSSVNIEPHCSSINRNGSRTIFVSQKMSKYSDDKPSVEAHG</sequence>
<feature type="transmembrane region" description="Helical" evidence="10">
    <location>
        <begin position="104"/>
        <end position="124"/>
    </location>
</feature>
<evidence type="ECO:0000313" key="12">
    <source>
        <dbReference type="EnsemblMetazoa" id="tetur16g01950.1"/>
    </source>
</evidence>
<keyword evidence="9 10" id="KW-0807">Transducer</keyword>
<keyword evidence="8 10" id="KW-0325">Glycoprotein</keyword>
<dbReference type="PROSITE" id="PS50262">
    <property type="entry name" value="G_PROTEIN_RECEP_F1_2"/>
    <property type="match status" value="1"/>
</dbReference>
<dbReference type="Pfam" id="PF00001">
    <property type="entry name" value="7tm_1"/>
    <property type="match status" value="1"/>
</dbReference>
<dbReference type="EMBL" id="CAEY01000277">
    <property type="status" value="NOT_ANNOTATED_CDS"/>
    <property type="molecule type" value="Genomic_DNA"/>
</dbReference>
<reference evidence="13" key="1">
    <citation type="submission" date="2011-08" db="EMBL/GenBank/DDBJ databases">
        <authorList>
            <person name="Rombauts S."/>
        </authorList>
    </citation>
    <scope>NUCLEOTIDE SEQUENCE</scope>
    <source>
        <strain evidence="13">London</strain>
    </source>
</reference>
<evidence type="ECO:0000256" key="10">
    <source>
        <dbReference type="RuleBase" id="RU046427"/>
    </source>
</evidence>
<dbReference type="HOGENOM" id="CLU_009579_15_3_1"/>
<evidence type="ECO:0000256" key="8">
    <source>
        <dbReference type="ARBA" id="ARBA00023180"/>
    </source>
</evidence>
<feature type="transmembrane region" description="Helical" evidence="10">
    <location>
        <begin position="306"/>
        <end position="327"/>
    </location>
</feature>
<organism evidence="12 13">
    <name type="scientific">Tetranychus urticae</name>
    <name type="common">Two-spotted spider mite</name>
    <dbReference type="NCBI Taxonomy" id="32264"/>
    <lineage>
        <taxon>Eukaryota</taxon>
        <taxon>Metazoa</taxon>
        <taxon>Ecdysozoa</taxon>
        <taxon>Arthropoda</taxon>
        <taxon>Chelicerata</taxon>
        <taxon>Arachnida</taxon>
        <taxon>Acari</taxon>
        <taxon>Acariformes</taxon>
        <taxon>Trombidiformes</taxon>
        <taxon>Prostigmata</taxon>
        <taxon>Eleutherengona</taxon>
        <taxon>Raphignathae</taxon>
        <taxon>Tetranychoidea</taxon>
        <taxon>Tetranychidae</taxon>
        <taxon>Tetranychus</taxon>
    </lineage>
</organism>
<evidence type="ECO:0000256" key="1">
    <source>
        <dbReference type="ARBA" id="ARBA00004651"/>
    </source>
</evidence>
<evidence type="ECO:0000256" key="7">
    <source>
        <dbReference type="ARBA" id="ARBA00023170"/>
    </source>
</evidence>
<name>T1KNR7_TETUR</name>
<evidence type="ECO:0000256" key="6">
    <source>
        <dbReference type="ARBA" id="ARBA00023136"/>
    </source>
</evidence>
<evidence type="ECO:0000259" key="11">
    <source>
        <dbReference type="PROSITE" id="PS50262"/>
    </source>
</evidence>
<keyword evidence="5 10" id="KW-0297">G-protein coupled receptor</keyword>
<dbReference type="SUPFAM" id="SSF81321">
    <property type="entry name" value="Family A G protein-coupled receptor-like"/>
    <property type="match status" value="1"/>
</dbReference>